<keyword evidence="2" id="KW-0677">Repeat</keyword>
<dbReference type="GO" id="GO:0080008">
    <property type="term" value="C:Cul4-RING E3 ubiquitin ligase complex"/>
    <property type="evidence" value="ECO:0007669"/>
    <property type="project" value="TreeGrafter"/>
</dbReference>
<dbReference type="SUPFAM" id="SSF50978">
    <property type="entry name" value="WD40 repeat-like"/>
    <property type="match status" value="1"/>
</dbReference>
<evidence type="ECO:0000256" key="2">
    <source>
        <dbReference type="ARBA" id="ARBA00022737"/>
    </source>
</evidence>
<keyword evidence="1 3" id="KW-0853">WD repeat</keyword>
<reference evidence="6" key="1">
    <citation type="submission" date="2025-08" db="UniProtKB">
        <authorList>
            <consortium name="RefSeq"/>
        </authorList>
    </citation>
    <scope>IDENTIFICATION</scope>
</reference>
<feature type="repeat" description="WD" evidence="3">
    <location>
        <begin position="318"/>
        <end position="350"/>
    </location>
</feature>
<dbReference type="GeneID" id="110981911"/>
<dbReference type="InterPro" id="IPR045151">
    <property type="entry name" value="DCAF8"/>
</dbReference>
<evidence type="ECO:0000256" key="1">
    <source>
        <dbReference type="ARBA" id="ARBA00022574"/>
    </source>
</evidence>
<dbReference type="InterPro" id="IPR019775">
    <property type="entry name" value="WD40_repeat_CS"/>
</dbReference>
<dbReference type="PROSITE" id="PS50294">
    <property type="entry name" value="WD_REPEATS_REGION"/>
    <property type="match status" value="2"/>
</dbReference>
<feature type="compositionally biased region" description="Basic residues" evidence="4">
    <location>
        <begin position="557"/>
        <end position="567"/>
    </location>
</feature>
<dbReference type="Pfam" id="PF00400">
    <property type="entry name" value="WD40"/>
    <property type="match status" value="4"/>
</dbReference>
<proteinExistence type="predicted"/>
<evidence type="ECO:0000256" key="3">
    <source>
        <dbReference type="PROSITE-ProRule" id="PRU00221"/>
    </source>
</evidence>
<dbReference type="PANTHER" id="PTHR15574">
    <property type="entry name" value="WD REPEAT DOMAIN-CONTAINING FAMILY"/>
    <property type="match status" value="1"/>
</dbReference>
<dbReference type="InterPro" id="IPR001680">
    <property type="entry name" value="WD40_rpt"/>
</dbReference>
<feature type="compositionally biased region" description="Low complexity" evidence="4">
    <location>
        <begin position="489"/>
        <end position="498"/>
    </location>
</feature>
<dbReference type="PROSITE" id="PS00678">
    <property type="entry name" value="WD_REPEATS_1"/>
    <property type="match status" value="1"/>
</dbReference>
<gene>
    <name evidence="6" type="primary">LOC110981911</name>
</gene>
<sequence>MAGSSFPKFVSEQAITGNPLLCKRLFRQHISKAKSLHSRNLVGHYGCVNAIEFSNNGGHLLASGGDDRRVLLWNVQEALSLDKKFEVMVGEHHSNIFSLAFDSQNSRIYSGGNDDQVLVHDIHRKDTLDVFLHEDAVYGLAVDPRDSHIFTSACADGRVLLWDTRVPSHQEPIVIASSETAFYAVVYHPVEPEFIATANSKEGVALWDLRVPKSCLVRYGSTYTQQSAMSVRFNQLGTRLVALRRRLPPVVYNVHSSAAAVQFNHSGYYNSCTMKSCTFAGDKDQYVLSGSDDFNLYMWEVPEPSEDVMWVDEAKLVLQGHRSIVNQVRFNAFTHNIVSSGVEKIIKLWSPFTLPNIRPDEDSPRRMFSHQQYIDLVINSGSALSHDYSDQSMEEDPRMIAFFDSLVQREINRSFSDSDDSDMSPESLYLHFAGEGDDSEDSRDSESGSSISSMHATVLSRLLRENADPSPTSQLRTLWNLTTSPRDQAAANGTNAAADRSDSNSTPGEESNIPRRAAEQDRNSASVDEVAGCSRHDESVENGTAKSNNRDSGKTASSKRKHSRHRPSSSTTSPDPSSSDEDVNFQELRARSRLLRRFLMKKKRKGGTDVDRNHQSSDLMHNDRFINLKQRMAISRVLKGKIARSEDGLSRPSTREEDLNRITEHLQQRSMASHQRLAISRMRRRLQQENSLGIGNSLGESSQTAQESVTNNSMPDQNYASCSTAQCDHHQRTPNNDSSSNTLIQPTNAATSSSVIRPEFAHSLPSFCASSTNNVLFNSQSSLGLNSTGDSSVLAGCSSRVSFSNHQSVGCSSDPATCQTPNELDQQYDSHHRNEFHKFRNQTARAKRRYRSHKEKKAADDSDTD</sequence>
<name>A0A8B7YQT6_ACAPL</name>
<evidence type="ECO:0000313" key="5">
    <source>
        <dbReference type="Proteomes" id="UP000694845"/>
    </source>
</evidence>
<feature type="compositionally biased region" description="Basic and acidic residues" evidence="4">
    <location>
        <begin position="512"/>
        <end position="522"/>
    </location>
</feature>
<dbReference type="InterPro" id="IPR015943">
    <property type="entry name" value="WD40/YVTN_repeat-like_dom_sf"/>
</dbReference>
<dbReference type="AlphaFoldDB" id="A0A8B7YQT6"/>
<dbReference type="OrthoDB" id="5573735at2759"/>
<feature type="compositionally biased region" description="Basic residues" evidence="4">
    <location>
        <begin position="845"/>
        <end position="856"/>
    </location>
</feature>
<feature type="compositionally biased region" description="Basic and acidic residues" evidence="4">
    <location>
        <begin position="828"/>
        <end position="838"/>
    </location>
</feature>
<feature type="compositionally biased region" description="Polar residues" evidence="4">
    <location>
        <begin position="693"/>
        <end position="726"/>
    </location>
</feature>
<feature type="region of interest" description="Disordered" evidence="4">
    <location>
        <begin position="827"/>
        <end position="865"/>
    </location>
</feature>
<feature type="repeat" description="WD" evidence="3">
    <location>
        <begin position="41"/>
        <end position="83"/>
    </location>
</feature>
<dbReference type="Proteomes" id="UP000694845">
    <property type="component" value="Unplaced"/>
</dbReference>
<feature type="region of interest" description="Disordered" evidence="4">
    <location>
        <begin position="432"/>
        <end position="453"/>
    </location>
</feature>
<feature type="repeat" description="WD" evidence="3">
    <location>
        <begin position="89"/>
        <end position="130"/>
    </location>
</feature>
<dbReference type="GO" id="GO:0045717">
    <property type="term" value="P:negative regulation of fatty acid biosynthetic process"/>
    <property type="evidence" value="ECO:0007669"/>
    <property type="project" value="TreeGrafter"/>
</dbReference>
<dbReference type="GO" id="GO:0005737">
    <property type="term" value="C:cytoplasm"/>
    <property type="evidence" value="ECO:0007669"/>
    <property type="project" value="TreeGrafter"/>
</dbReference>
<dbReference type="SMART" id="SM00320">
    <property type="entry name" value="WD40"/>
    <property type="match status" value="6"/>
</dbReference>
<dbReference type="RefSeq" id="XP_022095638.1">
    <property type="nucleotide sequence ID" value="XM_022239946.1"/>
</dbReference>
<organism evidence="5 6">
    <name type="scientific">Acanthaster planci</name>
    <name type="common">Crown-of-thorns starfish</name>
    <dbReference type="NCBI Taxonomy" id="133434"/>
    <lineage>
        <taxon>Eukaryota</taxon>
        <taxon>Metazoa</taxon>
        <taxon>Echinodermata</taxon>
        <taxon>Eleutherozoa</taxon>
        <taxon>Asterozoa</taxon>
        <taxon>Asteroidea</taxon>
        <taxon>Valvatacea</taxon>
        <taxon>Valvatida</taxon>
        <taxon>Acanthasteridae</taxon>
        <taxon>Acanthaster</taxon>
    </lineage>
</organism>
<dbReference type="Gene3D" id="2.130.10.10">
    <property type="entry name" value="YVTN repeat-like/Quinoprotein amine dehydrogenase"/>
    <property type="match status" value="3"/>
</dbReference>
<feature type="compositionally biased region" description="Low complexity" evidence="4">
    <location>
        <begin position="568"/>
        <end position="577"/>
    </location>
</feature>
<feature type="region of interest" description="Disordered" evidence="4">
    <location>
        <begin position="485"/>
        <end position="586"/>
    </location>
</feature>
<evidence type="ECO:0000313" key="6">
    <source>
        <dbReference type="RefSeq" id="XP_022095638.1"/>
    </source>
</evidence>
<dbReference type="PANTHER" id="PTHR15574:SF43">
    <property type="entry name" value="DDB1- AND CUL4-ASSOCIATED FACTOR 5"/>
    <property type="match status" value="1"/>
</dbReference>
<feature type="compositionally biased region" description="Polar residues" evidence="4">
    <location>
        <begin position="733"/>
        <end position="745"/>
    </location>
</feature>
<dbReference type="KEGG" id="aplc:110981911"/>
<evidence type="ECO:0000256" key="4">
    <source>
        <dbReference type="SAM" id="MobiDB-lite"/>
    </source>
</evidence>
<dbReference type="PROSITE" id="PS50082">
    <property type="entry name" value="WD_REPEATS_2"/>
    <property type="match status" value="4"/>
</dbReference>
<protein>
    <submittedName>
        <fullName evidence="6">DDB1- and CUL4-associated factor 5-like isoform X1</fullName>
    </submittedName>
</protein>
<feature type="region of interest" description="Disordered" evidence="4">
    <location>
        <begin position="693"/>
        <end position="745"/>
    </location>
</feature>
<keyword evidence="5" id="KW-1185">Reference proteome</keyword>
<dbReference type="OMA" id="VTAFHAV"/>
<dbReference type="CTD" id="8816"/>
<feature type="repeat" description="WD" evidence="3">
    <location>
        <begin position="130"/>
        <end position="165"/>
    </location>
</feature>
<accession>A0A8B7YQT6</accession>
<dbReference type="InterPro" id="IPR036322">
    <property type="entry name" value="WD40_repeat_dom_sf"/>
</dbReference>